<dbReference type="Pfam" id="PF00041">
    <property type="entry name" value="fn3"/>
    <property type="match status" value="1"/>
</dbReference>
<feature type="non-terminal residue" evidence="5">
    <location>
        <position position="1"/>
    </location>
</feature>
<dbReference type="Gene3D" id="2.60.40.10">
    <property type="entry name" value="Immunoglobulins"/>
    <property type="match status" value="2"/>
</dbReference>
<name>A0ABN8MAN8_9CNID</name>
<comment type="caution">
    <text evidence="5">The sequence shown here is derived from an EMBL/GenBank/DDBJ whole genome shotgun (WGS) entry which is preliminary data.</text>
</comment>
<evidence type="ECO:0000259" key="4">
    <source>
        <dbReference type="PROSITE" id="PS51262"/>
    </source>
</evidence>
<evidence type="ECO:0000259" key="3">
    <source>
        <dbReference type="PROSITE" id="PS50853"/>
    </source>
</evidence>
<dbReference type="Gene3D" id="2.60.120.920">
    <property type="match status" value="2"/>
</dbReference>
<feature type="domain" description="B30.2/SPRY" evidence="2">
    <location>
        <begin position="540"/>
        <end position="733"/>
    </location>
</feature>
<dbReference type="PANTHER" id="PTHR24099">
    <property type="entry name" value="E3 UBIQUITIN-PROTEIN LIGASE TRIM36-RELATED"/>
    <property type="match status" value="1"/>
</dbReference>
<dbReference type="InterPro" id="IPR050617">
    <property type="entry name" value="E3_ligase_FN3/SPRY"/>
</dbReference>
<dbReference type="SUPFAM" id="SSF49265">
    <property type="entry name" value="Fibronectin type III"/>
    <property type="match status" value="1"/>
</dbReference>
<dbReference type="CDD" id="cd00063">
    <property type="entry name" value="FN3"/>
    <property type="match status" value="2"/>
</dbReference>
<gene>
    <name evidence="5" type="ORF">PEVE_00024980</name>
</gene>
<proteinExistence type="predicted"/>
<dbReference type="InterPro" id="IPR001870">
    <property type="entry name" value="B30.2/SPRY"/>
</dbReference>
<dbReference type="InterPro" id="IPR013783">
    <property type="entry name" value="Ig-like_fold"/>
</dbReference>
<dbReference type="SUPFAM" id="SSF49899">
    <property type="entry name" value="Concanavalin A-like lectins/glucanases"/>
    <property type="match status" value="2"/>
</dbReference>
<dbReference type="PROSITE" id="PS50188">
    <property type="entry name" value="B302_SPRY"/>
    <property type="match status" value="2"/>
</dbReference>
<dbReference type="Proteomes" id="UP001159427">
    <property type="component" value="Unassembled WGS sequence"/>
</dbReference>
<dbReference type="EMBL" id="CALNXI010000335">
    <property type="protein sequence ID" value="CAH3025081.1"/>
    <property type="molecule type" value="Genomic_DNA"/>
</dbReference>
<dbReference type="InterPro" id="IPR017903">
    <property type="entry name" value="COS_domain"/>
</dbReference>
<dbReference type="Pfam" id="PF00622">
    <property type="entry name" value="SPRY"/>
    <property type="match status" value="2"/>
</dbReference>
<evidence type="ECO:0000259" key="2">
    <source>
        <dbReference type="PROSITE" id="PS50188"/>
    </source>
</evidence>
<keyword evidence="6" id="KW-1185">Reference proteome</keyword>
<reference evidence="5 6" key="1">
    <citation type="submission" date="2022-05" db="EMBL/GenBank/DDBJ databases">
        <authorList>
            <consortium name="Genoscope - CEA"/>
            <person name="William W."/>
        </authorList>
    </citation>
    <scope>NUCLEOTIDE SEQUENCE [LARGE SCALE GENOMIC DNA]</scope>
</reference>
<dbReference type="PROSITE" id="PS50853">
    <property type="entry name" value="FN3"/>
    <property type="match status" value="2"/>
</dbReference>
<evidence type="ECO:0000256" key="1">
    <source>
        <dbReference type="ARBA" id="ARBA00023054"/>
    </source>
</evidence>
<evidence type="ECO:0000313" key="6">
    <source>
        <dbReference type="Proteomes" id="UP001159427"/>
    </source>
</evidence>
<dbReference type="InterPro" id="IPR013320">
    <property type="entry name" value="ConA-like_dom_sf"/>
</dbReference>
<feature type="domain" description="COS" evidence="4">
    <location>
        <begin position="68"/>
        <end position="127"/>
    </location>
</feature>
<feature type="domain" description="B30.2/SPRY" evidence="2">
    <location>
        <begin position="213"/>
        <end position="407"/>
    </location>
</feature>
<organism evidence="5 6">
    <name type="scientific">Porites evermanni</name>
    <dbReference type="NCBI Taxonomy" id="104178"/>
    <lineage>
        <taxon>Eukaryota</taxon>
        <taxon>Metazoa</taxon>
        <taxon>Cnidaria</taxon>
        <taxon>Anthozoa</taxon>
        <taxon>Hexacorallia</taxon>
        <taxon>Scleractinia</taxon>
        <taxon>Fungiina</taxon>
        <taxon>Poritidae</taxon>
        <taxon>Porites</taxon>
    </lineage>
</organism>
<dbReference type="PROSITE" id="PS51262">
    <property type="entry name" value="COS"/>
    <property type="match status" value="1"/>
</dbReference>
<dbReference type="InterPro" id="IPR003877">
    <property type="entry name" value="SPRY_dom"/>
</dbReference>
<keyword evidence="1" id="KW-0175">Coiled coil</keyword>
<dbReference type="SMART" id="SM00449">
    <property type="entry name" value="SPRY"/>
    <property type="match status" value="2"/>
</dbReference>
<dbReference type="PANTHER" id="PTHR24099:SF15">
    <property type="entry name" value="E3 UBIQUITIN-PROTEIN LIGASE TRIM9"/>
    <property type="match status" value="1"/>
</dbReference>
<feature type="domain" description="Fibronectin type-III" evidence="3">
    <location>
        <begin position="412"/>
        <end position="510"/>
    </location>
</feature>
<accession>A0ABN8MAN8</accession>
<sequence length="734" mass="81748">KSGCDVEAHVKRECDSLIAIMEKKKVELLKRVTEEYQDKLDEINKAMHQCEHVLLQGDGLAEFTQEALKEDNPATFLQTASSLKTRLNLMLETIRTLPSASSITPTFDHMAVDASWERKVLKKVTWLQIPGRPSFVTSQCKATNRTVQLFWSQPPNAVDAYYLEADIYPPNRGPNEKEHHETVQLSLGKACKYILECPHYNSKVSARVRASNRAGDGPFSQEITIYTDKGINFTLDPSSKFKRELVFSRDLSVAKLTSPVIANVTGNVVLSSGCHYWKIRIDQFAGSANNGFVAVGVAKELQEGTPIGNDGNSFALQIFENTTLWCENSHNHLQTKQKAKDIKGSNIAILLDLEQQTMNIYWNGRLQTDDSRPGGPSFVGVVGPVKPAFSVFGSSVQLSILTGLEKPTVCTGPPIIHLDECSVENTKINLVWSPPETGNVDCYIVEIDTLNREGDIHQERNFTKVYQGPRTKYTLRGLDYNVTVVARVKALNTAGESEPSDEVSLSTEKVNFLSRDQNFTEIYSDNSNRPLTRTVFRFSSEFELPGFYCIANRLYVSVMFKLDEENLHESLDLIRGNLTVKQSSMVHANVFGTAFLADGRHFWTVKIDSFKGENSFIAVGVGIARQALEDPILGEDSDSYAVQINEHPNASCSNTKNRLQIKRSSKQLTHANIGVLLNLDEHFLNLYLNGKLLTDPSRPNGPTFVGITGEFYPALSLYGTNVKLTVHTGESYDA</sequence>
<dbReference type="InterPro" id="IPR036116">
    <property type="entry name" value="FN3_sf"/>
</dbReference>
<dbReference type="InterPro" id="IPR003961">
    <property type="entry name" value="FN3_dom"/>
</dbReference>
<dbReference type="SMART" id="SM00060">
    <property type="entry name" value="FN3"/>
    <property type="match status" value="2"/>
</dbReference>
<feature type="domain" description="Fibronectin type-III" evidence="3">
    <location>
        <begin position="129"/>
        <end position="230"/>
    </location>
</feature>
<dbReference type="InterPro" id="IPR043136">
    <property type="entry name" value="B30.2/SPRY_sf"/>
</dbReference>
<protein>
    <submittedName>
        <fullName evidence="5">Uncharacterized protein</fullName>
    </submittedName>
</protein>
<evidence type="ECO:0000313" key="5">
    <source>
        <dbReference type="EMBL" id="CAH3025081.1"/>
    </source>
</evidence>
<dbReference type="Gene3D" id="1.20.5.170">
    <property type="match status" value="1"/>
</dbReference>